<evidence type="ECO:0000313" key="1">
    <source>
        <dbReference type="EMBL" id="ETW03190.1"/>
    </source>
</evidence>
<dbReference type="AlphaFoldDB" id="A0A024UAE6"/>
<reference evidence="1" key="1">
    <citation type="submission" date="2013-12" db="EMBL/GenBank/DDBJ databases">
        <title>The Genome Sequence of Aphanomyces invadans NJM9701.</title>
        <authorList>
            <consortium name="The Broad Institute Genomics Platform"/>
            <person name="Russ C."/>
            <person name="Tyler B."/>
            <person name="van West P."/>
            <person name="Dieguez-Uribeondo J."/>
            <person name="Young S.K."/>
            <person name="Zeng Q."/>
            <person name="Gargeya S."/>
            <person name="Fitzgerald M."/>
            <person name="Abouelleil A."/>
            <person name="Alvarado L."/>
            <person name="Chapman S.B."/>
            <person name="Gainer-Dewar J."/>
            <person name="Goldberg J."/>
            <person name="Griggs A."/>
            <person name="Gujja S."/>
            <person name="Hansen M."/>
            <person name="Howarth C."/>
            <person name="Imamovic A."/>
            <person name="Ireland A."/>
            <person name="Larimer J."/>
            <person name="McCowan C."/>
            <person name="Murphy C."/>
            <person name="Pearson M."/>
            <person name="Poon T.W."/>
            <person name="Priest M."/>
            <person name="Roberts A."/>
            <person name="Saif S."/>
            <person name="Shea T."/>
            <person name="Sykes S."/>
            <person name="Wortman J."/>
            <person name="Nusbaum C."/>
            <person name="Birren B."/>
        </authorList>
    </citation>
    <scope>NUCLEOTIDE SEQUENCE [LARGE SCALE GENOMIC DNA]</scope>
    <source>
        <strain evidence="1">NJM9701</strain>
    </source>
</reference>
<accession>A0A024UAE6</accession>
<proteinExistence type="predicted"/>
<name>A0A024UAE6_9STRA</name>
<organism evidence="1">
    <name type="scientific">Aphanomyces invadans</name>
    <dbReference type="NCBI Taxonomy" id="157072"/>
    <lineage>
        <taxon>Eukaryota</taxon>
        <taxon>Sar</taxon>
        <taxon>Stramenopiles</taxon>
        <taxon>Oomycota</taxon>
        <taxon>Saprolegniomycetes</taxon>
        <taxon>Saprolegniales</taxon>
        <taxon>Verrucalvaceae</taxon>
        <taxon>Aphanomyces</taxon>
    </lineage>
</organism>
<gene>
    <name evidence="1" type="ORF">H310_05600</name>
</gene>
<protein>
    <submittedName>
        <fullName evidence="1">Uncharacterized protein</fullName>
    </submittedName>
</protein>
<dbReference type="VEuPathDB" id="FungiDB:H310_05600"/>
<dbReference type="GeneID" id="20082650"/>
<dbReference type="RefSeq" id="XP_008868574.1">
    <property type="nucleotide sequence ID" value="XM_008870352.1"/>
</dbReference>
<dbReference type="EMBL" id="KI913960">
    <property type="protein sequence ID" value="ETW03190.1"/>
    <property type="molecule type" value="Genomic_DNA"/>
</dbReference>
<sequence>MHVRRRPRESAMLDDGSSSAANGILRGMYGKSSRGYVGFTTGGSRSIGTVHPPFHVLHSRAPLRPSPFLWNALECLVCTRLNGAMSRRAASPSCPGDDRATCQRIMCVRGILGCRYSYILIRNGPHLLRRRSSQSSASTLYARYRVVERRNSRDHER</sequence>